<dbReference type="Proteomes" id="UP001064048">
    <property type="component" value="Chromosome 15"/>
</dbReference>
<organism evidence="1 2">
    <name type="scientific">Choristoneura fumiferana</name>
    <name type="common">Spruce budworm moth</name>
    <name type="synonym">Archips fumiferana</name>
    <dbReference type="NCBI Taxonomy" id="7141"/>
    <lineage>
        <taxon>Eukaryota</taxon>
        <taxon>Metazoa</taxon>
        <taxon>Ecdysozoa</taxon>
        <taxon>Arthropoda</taxon>
        <taxon>Hexapoda</taxon>
        <taxon>Insecta</taxon>
        <taxon>Pterygota</taxon>
        <taxon>Neoptera</taxon>
        <taxon>Endopterygota</taxon>
        <taxon>Lepidoptera</taxon>
        <taxon>Glossata</taxon>
        <taxon>Ditrysia</taxon>
        <taxon>Tortricoidea</taxon>
        <taxon>Tortricidae</taxon>
        <taxon>Tortricinae</taxon>
        <taxon>Choristoneura</taxon>
    </lineage>
</organism>
<keyword evidence="2" id="KW-1185">Reference proteome</keyword>
<evidence type="ECO:0000313" key="1">
    <source>
        <dbReference type="EMBL" id="KAI8440670.1"/>
    </source>
</evidence>
<proteinExistence type="predicted"/>
<evidence type="ECO:0000313" key="2">
    <source>
        <dbReference type="Proteomes" id="UP001064048"/>
    </source>
</evidence>
<gene>
    <name evidence="1" type="ORF">MSG28_009032</name>
</gene>
<comment type="caution">
    <text evidence="1">The sequence shown here is derived from an EMBL/GenBank/DDBJ whole genome shotgun (WGS) entry which is preliminary data.</text>
</comment>
<protein>
    <submittedName>
        <fullName evidence="1">Uncharacterized protein</fullName>
    </submittedName>
</protein>
<accession>A0ACC0KWI5</accession>
<reference evidence="1 2" key="1">
    <citation type="journal article" date="2022" name="Genome Biol. Evol.">
        <title>The Spruce Budworm Genome: Reconstructing the Evolutionary History of Antifreeze Proteins.</title>
        <authorList>
            <person name="Beliveau C."/>
            <person name="Gagne P."/>
            <person name="Picq S."/>
            <person name="Vernygora O."/>
            <person name="Keeling C.I."/>
            <person name="Pinkney K."/>
            <person name="Doucet D."/>
            <person name="Wen F."/>
            <person name="Johnston J.S."/>
            <person name="Maaroufi H."/>
            <person name="Boyle B."/>
            <person name="Laroche J."/>
            <person name="Dewar K."/>
            <person name="Juretic N."/>
            <person name="Blackburn G."/>
            <person name="Nisole A."/>
            <person name="Brunet B."/>
            <person name="Brandao M."/>
            <person name="Lumley L."/>
            <person name="Duan J."/>
            <person name="Quan G."/>
            <person name="Lucarotti C.J."/>
            <person name="Roe A.D."/>
            <person name="Sperling F.A.H."/>
            <person name="Levesque R.C."/>
            <person name="Cusson M."/>
        </authorList>
    </citation>
    <scope>NUCLEOTIDE SEQUENCE [LARGE SCALE GENOMIC DNA]</scope>
    <source>
        <strain evidence="1">Glfc:IPQL:Cfum</strain>
    </source>
</reference>
<name>A0ACC0KWI5_CHOFU</name>
<dbReference type="EMBL" id="CM046115">
    <property type="protein sequence ID" value="KAI8440670.1"/>
    <property type="molecule type" value="Genomic_DNA"/>
</dbReference>
<sequence length="1964" mass="217121">MSDGLGAAARTARQLRYYSNCAHFKCLMADAKMAAWDAEFAPFADLIPLLKAETGRNFTEDPPVYLEQAGQCIASHLRILGCPEPFCDLQVFRQLTKDYVLPEAERIGNNVAVCPKGTKMESLKKLLLLSVLAAAAADFTSNCPNECKCVWARGNKQAVCSHANLQDIPKTLSTEIQILDLTGNPLYEITRHAFEDAQLNNLKKLVLKECKLITIHKNGLSGLAIMIELDLSKNDLKMLHSDTFKETTKIRWILLNDNQIEKLDDGLFNNLPFLQKVDLSNNKIVQIGVKTFMNVPKLNNLKLDNNKLEYLKIDTLTQLTSLSSLDVNDNPWRCDCYLQPLRNWVISKNLYTTPIACAEPAKVHGKLWKELDTNDFACRPSIVYPTNSVTVQTTDTNITLACEVNGNPLPEVNWVLNSQIIDGSYRYQGEVKYYLTQSSSDNSKWVNLTILSSGTTDNGDYLCVAKNPGGVEERIVKLSIAPPPPGAVPVPNGFDSNMLPVLIGVSCTAAILLIILVILCYCCCRRRSSDKKANTTNGEALIEGSVIPEMEKSLITAVNPVTKPPRRYDQPSIMSGATEMSELNKTLLDNDSVFAHTDDEKRSLDFEHQPKRSHDALNVEYGRTAYPPDLLSFPPRAAQISPAASNASTVPDTTRLPPQLNPVSPIHSPIYGMTTNQNLFRTLPYSRSQSPFTATITPPVVTPRQGYVTIPRRPRVPSWTSTASSQILPSTEAQEPLYDNLGLRTTANGSSVLSLNKTGLEPQFSPMRNRPLPATPTVYPNSHQTYYAPIEEQEPAPSPVPQFNPRNSIASQMSTIMSTPGPQEPLSPRMSWTAKNTSTPQPEPRKNYFNENRNSDAQSHVSDTSTLSRKKPETGSLRRNPRTEKDEVASIPSPSKEDPRKNESNTSMNQSGTLGRSGKIPPRPPPKPKKKPATEANPSEPLFEDEEHEITEQASSIELLRNNTMIRSNTLAVPSYKPSTHYDGRRLNLDVQSLRLSPTQLADQSHGVTRSLSHGSVINSQPNWWKVDETRGTISRPTSLMVSERYGSQTNPRESFLRSLHTVTRRPKKCESKSNWELNYVKDYQREQSKALHLKKWACSKCTLENSGIRTHCEACLSPRGSPLARVSNTRGLSVTTLGRHETVTKDGATSLPTSGGVMITVPDWPQTGSTTLGSSFRRSISAQNSPEIRPTYRRSFSEQTNADSRPIGKIISSRRSLNDYQKSLASYCGSLPKKPEDTEKKIEENSELIDKECSWDTNAEGVIYALPNKGKYKDLNLQLQVNNNGTRYSYVSVQDTKTVMSNSQNEALYSNDIGDGDYARIDELLGAENCISPVGDAVGAILRLSRHESRMWQCSSCWFAYNAWWARSCDVCRARRVPTAAVTVTAARDHTDGPTNRGLIESVAPAAGRGGGGGGGGLGVFSLHAAERGRGRRTPPVPRHADDSNHAAPADESFPAHPRSLYYNGSGETGAAARWLRPHQIHVDASHRLPWRVYRDPRPSDISQGNCWLLSALAVLAERSSLVRGVVVRGEPSVGAYQLRLCKDGRWLTVTVDDLLPCNKKGHLAKRKQLWVPLIEKAVAKLHGCYEALVSGRAIEGLCTLTGAPCESVSLQAGGAGGAGGRRAPRAAGPRPGVGAAAVLATGQLPDGGQLRRRQHEGMPSKLRVAGPTRLLRLRNPWGHYTWRGAWAAGCPRWTPALRRQVRAPDQPVDHAVFWISFEDVLKMRGEERQRLRVEGLPEQSGALQNHEEKQHLLDLLRGCAQVRGFVGCHKMLEKGFYLVVCLAFNHWHTGLELGSSSGWPRHVLAAHSSKPLLVERPSLHPHILADAIIGLTLARGQRHEGRQGMTAYYLTKGWAGLVVMVENRHTDKWIHVKCDCQESYNVVSTRGELKTIDSVPPLHRQVIIVLTQLEGSGGFSIAHRLTHRLAAGARLQDWAPPADHEPRHRPPLPRRLTGLHAPRLIT</sequence>